<proteinExistence type="predicted"/>
<name>A0A6J4HZV7_9CYAN</name>
<organism evidence="1">
    <name type="scientific">uncultured Coleofasciculus sp</name>
    <dbReference type="NCBI Taxonomy" id="1267456"/>
    <lineage>
        <taxon>Bacteria</taxon>
        <taxon>Bacillati</taxon>
        <taxon>Cyanobacteriota</taxon>
        <taxon>Cyanophyceae</taxon>
        <taxon>Coleofasciculales</taxon>
        <taxon>Coleofasciculaceae</taxon>
        <taxon>Coleofasciculus</taxon>
        <taxon>environmental samples</taxon>
    </lineage>
</organism>
<reference evidence="1" key="1">
    <citation type="submission" date="2020-02" db="EMBL/GenBank/DDBJ databases">
        <authorList>
            <person name="Meier V. D."/>
        </authorList>
    </citation>
    <scope>NUCLEOTIDE SEQUENCE</scope>
    <source>
        <strain evidence="1">AVDCRST_MAG92</strain>
    </source>
</reference>
<sequence length="80" mass="8701">MDKSGLEASTSHKGFPCLCLYASAADSKQSIRTGITASPQVTREPDQSFVLQVASQLKSDSFPLDSLRKECLKKQKPLSI</sequence>
<protein>
    <submittedName>
        <fullName evidence="1">Uncharacterized protein</fullName>
    </submittedName>
</protein>
<dbReference type="EMBL" id="CADCTM010000178">
    <property type="protein sequence ID" value="CAA9236408.1"/>
    <property type="molecule type" value="Genomic_DNA"/>
</dbReference>
<dbReference type="AlphaFoldDB" id="A0A6J4HZV7"/>
<accession>A0A6J4HZV7</accession>
<gene>
    <name evidence="1" type="ORF">AVDCRST_MAG92-1277</name>
</gene>
<evidence type="ECO:0000313" key="1">
    <source>
        <dbReference type="EMBL" id="CAA9236408.1"/>
    </source>
</evidence>